<evidence type="ECO:0000313" key="6">
    <source>
        <dbReference type="Proteomes" id="UP000039324"/>
    </source>
</evidence>
<dbReference type="EMBL" id="CDSF01000116">
    <property type="protein sequence ID" value="CEP01706.1"/>
    <property type="molecule type" value="Genomic_DNA"/>
</dbReference>
<evidence type="ECO:0000313" key="7">
    <source>
        <dbReference type="Proteomes" id="UP000290189"/>
    </source>
</evidence>
<accession>A0A0G4J390</accession>
<dbReference type="PANTHER" id="PTHR13651">
    <property type="entry name" value="PROTEIN ABITRAM"/>
    <property type="match status" value="1"/>
</dbReference>
<dbReference type="EMBL" id="OVEO01000010">
    <property type="protein sequence ID" value="SPQ98520.1"/>
    <property type="molecule type" value="Genomic_DNA"/>
</dbReference>
<dbReference type="OMA" id="GKACEDH"/>
<dbReference type="OrthoDB" id="48130at2759"/>
<dbReference type="InterPro" id="IPR011053">
    <property type="entry name" value="Single_hybrid_motif"/>
</dbReference>
<dbReference type="Proteomes" id="UP000039324">
    <property type="component" value="Unassembled WGS sequence"/>
</dbReference>
<gene>
    <name evidence="4" type="ORF">PBRA_008648</name>
    <name evidence="5" type="ORF">PLBR_LOCUS5735</name>
</gene>
<dbReference type="Gene3D" id="2.40.50.100">
    <property type="match status" value="1"/>
</dbReference>
<organism evidence="4 6">
    <name type="scientific">Plasmodiophora brassicae</name>
    <name type="common">Clubroot disease agent</name>
    <dbReference type="NCBI Taxonomy" id="37360"/>
    <lineage>
        <taxon>Eukaryota</taxon>
        <taxon>Sar</taxon>
        <taxon>Rhizaria</taxon>
        <taxon>Endomyxa</taxon>
        <taxon>Phytomyxea</taxon>
        <taxon>Plasmodiophorida</taxon>
        <taxon>Plasmodiophoridae</taxon>
        <taxon>Plasmodiophora</taxon>
    </lineage>
</organism>
<reference evidence="5 7" key="2">
    <citation type="submission" date="2018-03" db="EMBL/GenBank/DDBJ databases">
        <authorList>
            <person name="Fogelqvist J."/>
        </authorList>
    </citation>
    <scope>NUCLEOTIDE SEQUENCE [LARGE SCALE GENOMIC DNA]</scope>
</reference>
<dbReference type="InterPro" id="IPR039169">
    <property type="entry name" value="Abitram"/>
</dbReference>
<evidence type="ECO:0000256" key="2">
    <source>
        <dbReference type="ARBA" id="ARBA00019325"/>
    </source>
</evidence>
<evidence type="ECO:0000313" key="5">
    <source>
        <dbReference type="EMBL" id="SPQ98520.1"/>
    </source>
</evidence>
<dbReference type="STRING" id="37360.A0A0G4J390"/>
<dbReference type="GO" id="GO:0005634">
    <property type="term" value="C:nucleus"/>
    <property type="evidence" value="ECO:0007669"/>
    <property type="project" value="TreeGrafter"/>
</dbReference>
<dbReference type="AlphaFoldDB" id="A0A0G4J390"/>
<keyword evidence="5" id="KW-0496">Mitochondrion</keyword>
<dbReference type="Pfam" id="PF01597">
    <property type="entry name" value="GCV_H"/>
    <property type="match status" value="1"/>
</dbReference>
<evidence type="ECO:0000256" key="1">
    <source>
        <dbReference type="ARBA" id="ARBA00010764"/>
    </source>
</evidence>
<keyword evidence="6" id="KW-1185">Reference proteome</keyword>
<geneLocation type="mitochondrion" evidence="5"/>
<dbReference type="InterPro" id="IPR033753">
    <property type="entry name" value="GCV_H/Fam206"/>
</dbReference>
<sequence>MAGGAFPVFPSPIHRYYTRLYSADTHLYVHQHSNGIAVLGLACGHPARQTPVTACNFADNVSALVTSGKRKRGGQATAPGQTRICQLTCADGRSFDVVAPFQGSIIEINARVADNPALLSDRAETDGWIAVIMFKSAKAAERMRSAMVDEDVYMRTSPPDVPVPLQTV</sequence>
<evidence type="ECO:0000313" key="4">
    <source>
        <dbReference type="EMBL" id="CEP01706.1"/>
    </source>
</evidence>
<proteinExistence type="inferred from homology"/>
<name>A0A0G4J390_PLABS</name>
<dbReference type="PANTHER" id="PTHR13651:SF0">
    <property type="entry name" value="PROTEIN ABITRAM"/>
    <property type="match status" value="1"/>
</dbReference>
<dbReference type="Proteomes" id="UP000290189">
    <property type="component" value="Unassembled WGS sequence"/>
</dbReference>
<comment type="similarity">
    <text evidence="1">Belongs to the ABITRAM family.</text>
</comment>
<evidence type="ECO:0000256" key="3">
    <source>
        <dbReference type="ARBA" id="ARBA00030463"/>
    </source>
</evidence>
<dbReference type="SUPFAM" id="SSF51230">
    <property type="entry name" value="Single hybrid motif"/>
    <property type="match status" value="1"/>
</dbReference>
<protein>
    <recommendedName>
        <fullName evidence="2">Protein Abitram</fullName>
    </recommendedName>
    <alternativeName>
        <fullName evidence="3">Actin-binding transcription modulator</fullName>
    </alternativeName>
</protein>
<reference evidence="4 6" key="1">
    <citation type="submission" date="2015-02" db="EMBL/GenBank/DDBJ databases">
        <authorList>
            <person name="Chooi Y.-H."/>
        </authorList>
    </citation>
    <scope>NUCLEOTIDE SEQUENCE [LARGE SCALE GENOMIC DNA]</scope>
    <source>
        <strain evidence="4">E3</strain>
    </source>
</reference>